<evidence type="ECO:0000313" key="1">
    <source>
        <dbReference type="EMBL" id="KAA8907141.1"/>
    </source>
</evidence>
<dbReference type="Gene3D" id="3.90.1410.10">
    <property type="entry name" value="set domain protein methyltransferase, domain 1"/>
    <property type="match status" value="1"/>
</dbReference>
<dbReference type="EMBL" id="SWFT01000027">
    <property type="protein sequence ID" value="KAA8907141.1"/>
    <property type="molecule type" value="Genomic_DNA"/>
</dbReference>
<dbReference type="OMA" id="DYINGID"/>
<comment type="caution">
    <text evidence="1">The sequence shown here is derived from an EMBL/GenBank/DDBJ whole genome shotgun (WGS) entry which is preliminary data.</text>
</comment>
<sequence length="554" mass="62981">MTSTIVPGTVIPGVAAARLDEWIKDNGIVLHPRLHIGASDLGGIGLVFDNADGEVNAEDDFEVLRIPAKMGLDYMSLLEVMDAMKLRDGDVEAEIVESQLVVEVLKLMSPKTETEIIMAYIVAFEILRQVNVNSDYWRDSPLRKFDVYLDVLTHTATPSYPQIKSSPDPFINKLIASANAVKLEYDSFIGELAQEYKSLQVDKLMPFAKYYQIYQSIKSRSLEIPHASIDTDFSKLSLDSDSSKPNESDDTDFYINVTLVPILDFANHRHNNNAYFDVDLETSDVVLKLKNDATIDPAKFEVTISYSPHESVQHFIQTYGFIPQSTDFQLFELKLPPMDQVVKDGTLKSKWMRILPQIQIVGRKDEVYLNFFDNNLPLLFIDDFNYNPNWSDDAISDFRKYNDFADDDELDEVEILNVLKHQEECYDVINGIGPSGITFKGEKVDHLQSVIRAVAQDDSGYSFDDLIQRTITFIRDHAKTQLAAPPLVDDDDNNDNDGFTQLVSQYQTYQKRLLQRLVDYAGSIDDLILPEELAHPDWETNFRSLPRELVLGDD</sequence>
<evidence type="ECO:0008006" key="3">
    <source>
        <dbReference type="Google" id="ProtNLM"/>
    </source>
</evidence>
<accession>A0A642UXB3</accession>
<dbReference type="Proteomes" id="UP000449547">
    <property type="component" value="Unassembled WGS sequence"/>
</dbReference>
<evidence type="ECO:0000313" key="2">
    <source>
        <dbReference type="Proteomes" id="UP000449547"/>
    </source>
</evidence>
<dbReference type="VEuPathDB" id="FungiDB:DIURU_000825"/>
<dbReference type="SUPFAM" id="SSF82199">
    <property type="entry name" value="SET domain"/>
    <property type="match status" value="1"/>
</dbReference>
<reference evidence="1 2" key="1">
    <citation type="submission" date="2019-07" db="EMBL/GenBank/DDBJ databases">
        <title>Genome assembly of two rare yeast pathogens: Diutina rugosa and Trichomonascus ciferrii.</title>
        <authorList>
            <person name="Mixao V."/>
            <person name="Saus E."/>
            <person name="Hansen A."/>
            <person name="Lass-Flor C."/>
            <person name="Gabaldon T."/>
        </authorList>
    </citation>
    <scope>NUCLEOTIDE SEQUENCE [LARGE SCALE GENOMIC DNA]</scope>
    <source>
        <strain evidence="1 2">CBS 613</strain>
    </source>
</reference>
<dbReference type="AlphaFoldDB" id="A0A642UXB3"/>
<gene>
    <name evidence="1" type="ORF">DIURU_000825</name>
</gene>
<dbReference type="InterPro" id="IPR046341">
    <property type="entry name" value="SET_dom_sf"/>
</dbReference>
<protein>
    <recommendedName>
        <fullName evidence="3">SET domain-containing protein</fullName>
    </recommendedName>
</protein>
<dbReference type="RefSeq" id="XP_034014492.1">
    <property type="nucleotide sequence ID" value="XM_034159116.1"/>
</dbReference>
<dbReference type="GeneID" id="54779478"/>
<keyword evidence="2" id="KW-1185">Reference proteome</keyword>
<name>A0A642UXB3_DIURU</name>
<dbReference type="OrthoDB" id="441812at2759"/>
<proteinExistence type="predicted"/>
<organism evidence="1 2">
    <name type="scientific">Diutina rugosa</name>
    <name type="common">Yeast</name>
    <name type="synonym">Candida rugosa</name>
    <dbReference type="NCBI Taxonomy" id="5481"/>
    <lineage>
        <taxon>Eukaryota</taxon>
        <taxon>Fungi</taxon>
        <taxon>Dikarya</taxon>
        <taxon>Ascomycota</taxon>
        <taxon>Saccharomycotina</taxon>
        <taxon>Pichiomycetes</taxon>
        <taxon>Debaryomycetaceae</taxon>
        <taxon>Diutina</taxon>
    </lineage>
</organism>